<dbReference type="Proteomes" id="UP000334019">
    <property type="component" value="Chromosome"/>
</dbReference>
<dbReference type="Gene3D" id="3.30.70.2120">
    <property type="match status" value="1"/>
</dbReference>
<dbReference type="Pfam" id="PF00669">
    <property type="entry name" value="Flagellin_N"/>
    <property type="match status" value="1"/>
</dbReference>
<evidence type="ECO:0000259" key="6">
    <source>
        <dbReference type="Pfam" id="PF00700"/>
    </source>
</evidence>
<keyword evidence="7" id="KW-0969">Cilium</keyword>
<feature type="domain" description="Flagellin C-terminal" evidence="6">
    <location>
        <begin position="313"/>
        <end position="397"/>
    </location>
</feature>
<sequence>MGTMRINQNISALNSYRNLSNTNTVMGKSLEKLSSGFRINRAADDAAGLVISQGLRAQVSGLRQATRNAQDGISVVQTAEGALNEVHSMLNRMRDLAVQSVNASNDSDARTAANNEITELKGEIARIADQTKFGSQKLLDGSFGATPASVTGVDADGAYTVAANDDFTLNINGTGAVTVELSALTGANATDTASALQTAIRSALAASGDADIQAFADKVTVTGETVGTGSSLTLEISGLADGETFTLTEGTNNPLAALGLGGAITAADGDAALFQVGANAGETIEVKGIDLAAVATAITGDVTTAANATAFISAMDDAIADVSGFRGQLGAVQNRFESTINNLQVTTENLAASESRIRDTDMALEMVSFTRHQILTQAGTAMLGQANQLPQGVLRLLG</sequence>
<evidence type="ECO:0000256" key="1">
    <source>
        <dbReference type="ARBA" id="ARBA00005709"/>
    </source>
</evidence>
<comment type="subcellular location">
    <subcellularLocation>
        <location evidence="4">Secreted</location>
    </subcellularLocation>
    <subcellularLocation>
        <location evidence="4">Bacterial flagellum</location>
    </subcellularLocation>
</comment>
<keyword evidence="8" id="KW-1185">Reference proteome</keyword>
<dbReference type="GO" id="GO:0005576">
    <property type="term" value="C:extracellular region"/>
    <property type="evidence" value="ECO:0007669"/>
    <property type="project" value="UniProtKB-SubCell"/>
</dbReference>
<evidence type="ECO:0000256" key="4">
    <source>
        <dbReference type="RuleBase" id="RU362073"/>
    </source>
</evidence>
<dbReference type="PANTHER" id="PTHR42792:SF2">
    <property type="entry name" value="FLAGELLIN"/>
    <property type="match status" value="1"/>
</dbReference>
<dbReference type="Pfam" id="PF00700">
    <property type="entry name" value="Flagellin_C"/>
    <property type="match status" value="1"/>
</dbReference>
<evidence type="ECO:0000313" key="8">
    <source>
        <dbReference type="Proteomes" id="UP000334019"/>
    </source>
</evidence>
<dbReference type="Gene3D" id="6.10.10.10">
    <property type="entry name" value="Flagellar export chaperone, C-terminal domain"/>
    <property type="match status" value="1"/>
</dbReference>
<comment type="function">
    <text evidence="4">Flagellin is the subunit protein which polymerizes to form the filaments of bacterial flagella.</text>
</comment>
<evidence type="ECO:0000256" key="3">
    <source>
        <dbReference type="ARBA" id="ARBA00023143"/>
    </source>
</evidence>
<proteinExistence type="inferred from homology"/>
<name>A0A5Q2RJR6_9ACTN</name>
<dbReference type="Gene3D" id="1.20.1330.10">
    <property type="entry name" value="f41 fragment of flagellin, N-terminal domain"/>
    <property type="match status" value="1"/>
</dbReference>
<gene>
    <name evidence="7" type="ORF">GH723_05660</name>
</gene>
<dbReference type="EMBL" id="CP045851">
    <property type="protein sequence ID" value="QGG94636.1"/>
    <property type="molecule type" value="Genomic_DNA"/>
</dbReference>
<dbReference type="InterPro" id="IPR042187">
    <property type="entry name" value="Flagellin_C_sub2"/>
</dbReference>
<dbReference type="InterPro" id="IPR001492">
    <property type="entry name" value="Flagellin"/>
</dbReference>
<reference evidence="7 8" key="1">
    <citation type="submission" date="2019-11" db="EMBL/GenBank/DDBJ databases">
        <authorList>
            <person name="He Y."/>
        </authorList>
    </citation>
    <scope>NUCLEOTIDE SEQUENCE [LARGE SCALE GENOMIC DNA]</scope>
    <source>
        <strain evidence="7 8">SCSIO 58843</strain>
    </source>
</reference>
<keyword evidence="7" id="KW-0966">Cell projection</keyword>
<dbReference type="AlphaFoldDB" id="A0A5Q2RJR6"/>
<dbReference type="InterPro" id="IPR001029">
    <property type="entry name" value="Flagellin_N"/>
</dbReference>
<dbReference type="InterPro" id="IPR046358">
    <property type="entry name" value="Flagellin_C"/>
</dbReference>
<dbReference type="GO" id="GO:0005198">
    <property type="term" value="F:structural molecule activity"/>
    <property type="evidence" value="ECO:0007669"/>
    <property type="project" value="UniProtKB-UniRule"/>
</dbReference>
<evidence type="ECO:0000313" key="7">
    <source>
        <dbReference type="EMBL" id="QGG94636.1"/>
    </source>
</evidence>
<dbReference type="KEGG" id="atq:GH723_05660"/>
<keyword evidence="7" id="KW-0282">Flagellum</keyword>
<keyword evidence="3 4" id="KW-0975">Bacterial flagellum</keyword>
<dbReference type="SUPFAM" id="SSF64518">
    <property type="entry name" value="Phase 1 flagellin"/>
    <property type="match status" value="1"/>
</dbReference>
<dbReference type="GO" id="GO:0009288">
    <property type="term" value="C:bacterial-type flagellum"/>
    <property type="evidence" value="ECO:0007669"/>
    <property type="project" value="UniProtKB-SubCell"/>
</dbReference>
<feature type="domain" description="Flagellin N-terminal" evidence="5">
    <location>
        <begin position="6"/>
        <end position="142"/>
    </location>
</feature>
<dbReference type="PANTHER" id="PTHR42792">
    <property type="entry name" value="FLAGELLIN"/>
    <property type="match status" value="1"/>
</dbReference>
<dbReference type="PRINTS" id="PR00207">
    <property type="entry name" value="FLAGELLIN"/>
</dbReference>
<protein>
    <recommendedName>
        <fullName evidence="2 4">Flagellin</fullName>
    </recommendedName>
</protein>
<evidence type="ECO:0000256" key="2">
    <source>
        <dbReference type="ARBA" id="ARBA00020110"/>
    </source>
</evidence>
<keyword evidence="4" id="KW-0964">Secreted</keyword>
<organism evidence="7 8">
    <name type="scientific">Actinomarinicola tropica</name>
    <dbReference type="NCBI Taxonomy" id="2789776"/>
    <lineage>
        <taxon>Bacteria</taxon>
        <taxon>Bacillati</taxon>
        <taxon>Actinomycetota</taxon>
        <taxon>Acidimicrobiia</taxon>
        <taxon>Acidimicrobiales</taxon>
        <taxon>Iamiaceae</taxon>
        <taxon>Actinomarinicola</taxon>
    </lineage>
</organism>
<evidence type="ECO:0000259" key="5">
    <source>
        <dbReference type="Pfam" id="PF00669"/>
    </source>
</evidence>
<comment type="similarity">
    <text evidence="1 4">Belongs to the bacterial flagellin family.</text>
</comment>
<accession>A0A5Q2RJR6</accession>